<feature type="region of interest" description="Disordered" evidence="2">
    <location>
        <begin position="1"/>
        <end position="22"/>
    </location>
</feature>
<feature type="region of interest" description="Disordered" evidence="2">
    <location>
        <begin position="93"/>
        <end position="115"/>
    </location>
</feature>
<dbReference type="SUPFAM" id="SSF49329">
    <property type="entry name" value="Cu,Zn superoxide dismutase-like"/>
    <property type="match status" value="1"/>
</dbReference>
<evidence type="ECO:0000256" key="1">
    <source>
        <dbReference type="ARBA" id="ARBA00010457"/>
    </source>
</evidence>
<gene>
    <name evidence="3" type="ORF">SAMN05421790_10884</name>
</gene>
<reference evidence="4" key="1">
    <citation type="submission" date="2017-01" db="EMBL/GenBank/DDBJ databases">
        <authorList>
            <person name="Varghese N."/>
            <person name="Submissions S."/>
        </authorList>
    </citation>
    <scope>NUCLEOTIDE SEQUENCE [LARGE SCALE GENOMIC DNA]</scope>
    <source>
        <strain evidence="4">DSM 45196</strain>
    </source>
</reference>
<evidence type="ECO:0000313" key="3">
    <source>
        <dbReference type="EMBL" id="SIS95334.1"/>
    </source>
</evidence>
<evidence type="ECO:0000256" key="2">
    <source>
        <dbReference type="SAM" id="MobiDB-lite"/>
    </source>
</evidence>
<dbReference type="EMBL" id="FTOD01000008">
    <property type="protein sequence ID" value="SIS95334.1"/>
    <property type="molecule type" value="Genomic_DNA"/>
</dbReference>
<keyword evidence="4" id="KW-1185">Reference proteome</keyword>
<evidence type="ECO:0000313" key="4">
    <source>
        <dbReference type="Proteomes" id="UP000186795"/>
    </source>
</evidence>
<dbReference type="GO" id="GO:0006801">
    <property type="term" value="P:superoxide metabolic process"/>
    <property type="evidence" value="ECO:0007669"/>
    <property type="project" value="InterPro"/>
</dbReference>
<dbReference type="RefSeq" id="WP_084190139.1">
    <property type="nucleotide sequence ID" value="NZ_CP048103.1"/>
</dbReference>
<sequence length="169" mass="18685">MNGSVFYSISPNPNRPSSSPIRLYTLRNPTRTRNASARITGGPLAPNLRGIIRFQDVPGGTEVSVEIAGIPDGPERKGDKTRLPRTFISIETEKDQPPPVDEIRGSNRRRKLSPGSRIGEFPSLVSNRGYARISFFTDQFQMDEIIGGRVILHQEPDGGRKRLACGMIL</sequence>
<proteinExistence type="inferred from homology"/>
<comment type="similarity">
    <text evidence="1">Belongs to the Cu-Zn superoxide dismutase family.</text>
</comment>
<dbReference type="InterPro" id="IPR036423">
    <property type="entry name" value="SOD-like_Cu/Zn_dom_sf"/>
</dbReference>
<name>A0A1N7NAE7_9BACL</name>
<feature type="compositionally biased region" description="Basic and acidic residues" evidence="2">
    <location>
        <begin position="93"/>
        <end position="105"/>
    </location>
</feature>
<feature type="compositionally biased region" description="Low complexity" evidence="2">
    <location>
        <begin position="8"/>
        <end position="22"/>
    </location>
</feature>
<dbReference type="GO" id="GO:0046872">
    <property type="term" value="F:metal ion binding"/>
    <property type="evidence" value="ECO:0007669"/>
    <property type="project" value="InterPro"/>
</dbReference>
<dbReference type="AlphaFoldDB" id="A0A1N7NAE7"/>
<dbReference type="Proteomes" id="UP000186795">
    <property type="component" value="Unassembled WGS sequence"/>
</dbReference>
<organism evidence="3 4">
    <name type="scientific">Kroppenstedtia eburnea</name>
    <dbReference type="NCBI Taxonomy" id="714067"/>
    <lineage>
        <taxon>Bacteria</taxon>
        <taxon>Bacillati</taxon>
        <taxon>Bacillota</taxon>
        <taxon>Bacilli</taxon>
        <taxon>Bacillales</taxon>
        <taxon>Thermoactinomycetaceae</taxon>
        <taxon>Kroppenstedtia</taxon>
    </lineage>
</organism>
<dbReference type="OrthoDB" id="9792957at2"/>
<dbReference type="Gene3D" id="2.60.40.200">
    <property type="entry name" value="Superoxide dismutase, copper/zinc binding domain"/>
    <property type="match status" value="1"/>
</dbReference>
<accession>A0A1N7NAE7</accession>
<protein>
    <submittedName>
        <fullName evidence="3">Superoxide dismutase, Cu-Zn family</fullName>
    </submittedName>
</protein>